<evidence type="ECO:0000256" key="2">
    <source>
        <dbReference type="SAM" id="Phobius"/>
    </source>
</evidence>
<evidence type="ECO:0000313" key="4">
    <source>
        <dbReference type="Proteomes" id="UP000664859"/>
    </source>
</evidence>
<organism evidence="3 4">
    <name type="scientific">Tribonema minus</name>
    <dbReference type="NCBI Taxonomy" id="303371"/>
    <lineage>
        <taxon>Eukaryota</taxon>
        <taxon>Sar</taxon>
        <taxon>Stramenopiles</taxon>
        <taxon>Ochrophyta</taxon>
        <taxon>PX clade</taxon>
        <taxon>Xanthophyceae</taxon>
        <taxon>Tribonematales</taxon>
        <taxon>Tribonemataceae</taxon>
        <taxon>Tribonema</taxon>
    </lineage>
</organism>
<dbReference type="AlphaFoldDB" id="A0A836CHM3"/>
<keyword evidence="2" id="KW-0472">Membrane</keyword>
<dbReference type="Proteomes" id="UP000664859">
    <property type="component" value="Unassembled WGS sequence"/>
</dbReference>
<dbReference type="EMBL" id="JAFCMP010000118">
    <property type="protein sequence ID" value="KAG5185874.1"/>
    <property type="molecule type" value="Genomic_DNA"/>
</dbReference>
<accession>A0A836CHM3</accession>
<feature type="transmembrane region" description="Helical" evidence="2">
    <location>
        <begin position="86"/>
        <end position="105"/>
    </location>
</feature>
<proteinExistence type="predicted"/>
<evidence type="ECO:0000256" key="1">
    <source>
        <dbReference type="SAM" id="MobiDB-lite"/>
    </source>
</evidence>
<comment type="caution">
    <text evidence="3">The sequence shown here is derived from an EMBL/GenBank/DDBJ whole genome shotgun (WGS) entry which is preliminary data.</text>
</comment>
<reference evidence="3" key="1">
    <citation type="submission" date="2021-02" db="EMBL/GenBank/DDBJ databases">
        <title>First Annotated Genome of the Yellow-green Alga Tribonema minus.</title>
        <authorList>
            <person name="Mahan K.M."/>
        </authorList>
    </citation>
    <scope>NUCLEOTIDE SEQUENCE</scope>
    <source>
        <strain evidence="3">UTEX B ZZ1240</strain>
    </source>
</reference>
<protein>
    <submittedName>
        <fullName evidence="3">Uncharacterized protein</fullName>
    </submittedName>
</protein>
<evidence type="ECO:0000313" key="3">
    <source>
        <dbReference type="EMBL" id="KAG5185874.1"/>
    </source>
</evidence>
<feature type="region of interest" description="Disordered" evidence="1">
    <location>
        <begin position="1"/>
        <end position="45"/>
    </location>
</feature>
<name>A0A836CHM3_9STRA</name>
<gene>
    <name evidence="3" type="ORF">JKP88DRAFT_254692</name>
</gene>
<keyword evidence="4" id="KW-1185">Reference proteome</keyword>
<keyword evidence="2" id="KW-1133">Transmembrane helix</keyword>
<sequence length="110" mass="11509">MATGPQRPPAGRQFTGSRKRSKSFDEKRIRASVGKRNAKEAKMRPAQQAAAAAAAAAAAPLAEPLLPPEVLVPLATRCAPRVRAGLLLALVAMLSCTCCVMFLVITGQLA</sequence>
<keyword evidence="2" id="KW-0812">Transmembrane</keyword>